<proteinExistence type="predicted"/>
<dbReference type="InterPro" id="IPR011101">
    <property type="entry name" value="DUF5131"/>
</dbReference>
<gene>
    <name evidence="2" type="ORF">SAMEA2259716_03371</name>
</gene>
<dbReference type="RefSeq" id="WP_079626754.1">
    <property type="nucleotide sequence ID" value="NZ_FVGW01000006.1"/>
</dbReference>
<protein>
    <submittedName>
        <fullName evidence="2">Bacteriophage protein gp37</fullName>
    </submittedName>
</protein>
<sequence>MGDKTRIEWADATWSPVTGCTRVSDGCLNCYIERSTPIRVAGRKFDGEGIGSSLAVQLHPNRLDWPLRKRDGKKIFVCSQADLFHSDVPDEYIAKVFAVMALAPHHTFQVLTKRHDRMRSLLSSHAFWARVGVAGLDRDVWLPQTGVSLDQHYLPNVWLGVSAEDQKRADLRIPALLHTPAAVRFVSAEPLLGPIDLHGDPIGKDSVFWIGHLDWVIAGGESGPGARPMHPDWARSLRDQCVAAGVPFLFKQWGEWVPERLGLHGCNAPAAFLSTDGQVRLLVDGKPAHAPFAPAGDMTIRRVGKKRAGRELDGRTWDQYPESAVS</sequence>
<evidence type="ECO:0000256" key="1">
    <source>
        <dbReference type="SAM" id="MobiDB-lite"/>
    </source>
</evidence>
<reference evidence="2 3" key="1">
    <citation type="submission" date="2016-11" db="EMBL/GenBank/DDBJ databases">
        <authorList>
            <consortium name="Pathogen Informatics"/>
        </authorList>
    </citation>
    <scope>NUCLEOTIDE SEQUENCE [LARGE SCALE GENOMIC DNA]</scope>
    <source>
        <strain evidence="2 3">911</strain>
    </source>
</reference>
<organism evidence="2 3">
    <name type="scientific">Mycobacteroides abscessus subsp. massiliense</name>
    <dbReference type="NCBI Taxonomy" id="1962118"/>
    <lineage>
        <taxon>Bacteria</taxon>
        <taxon>Bacillati</taxon>
        <taxon>Actinomycetota</taxon>
        <taxon>Actinomycetes</taxon>
        <taxon>Mycobacteriales</taxon>
        <taxon>Mycobacteriaceae</taxon>
        <taxon>Mycobacteroides</taxon>
        <taxon>Mycobacteroides abscessus</taxon>
    </lineage>
</organism>
<dbReference type="Pfam" id="PF07505">
    <property type="entry name" value="DUF5131"/>
    <property type="match status" value="1"/>
</dbReference>
<dbReference type="Proteomes" id="UP000190074">
    <property type="component" value="Unassembled WGS sequence"/>
</dbReference>
<accession>A0A1U2CGN6</accession>
<dbReference type="AlphaFoldDB" id="A0A1U2CGN6"/>
<name>A0A1U2CGN6_9MYCO</name>
<dbReference type="EMBL" id="FVGW01000006">
    <property type="protein sequence ID" value="SKM28974.1"/>
    <property type="molecule type" value="Genomic_DNA"/>
</dbReference>
<evidence type="ECO:0000313" key="2">
    <source>
        <dbReference type="EMBL" id="SKM28974.1"/>
    </source>
</evidence>
<evidence type="ECO:0000313" key="3">
    <source>
        <dbReference type="Proteomes" id="UP000190074"/>
    </source>
</evidence>
<feature type="region of interest" description="Disordered" evidence="1">
    <location>
        <begin position="307"/>
        <end position="326"/>
    </location>
</feature>